<comment type="caution">
    <text evidence="1">The sequence shown here is derived from an EMBL/GenBank/DDBJ whole genome shotgun (WGS) entry which is preliminary data.</text>
</comment>
<dbReference type="RefSeq" id="WP_337698944.1">
    <property type="nucleotide sequence ID" value="NZ_JBBEGM010000001.1"/>
</dbReference>
<dbReference type="Gene3D" id="3.40.50.1240">
    <property type="entry name" value="Phosphoglycerate mutase-like"/>
    <property type="match status" value="1"/>
</dbReference>
<keyword evidence="2" id="KW-1185">Reference proteome</keyword>
<dbReference type="SUPFAM" id="SSF53254">
    <property type="entry name" value="Phosphoglycerate mutase-like"/>
    <property type="match status" value="1"/>
</dbReference>
<accession>A0ABU8LXP1</accession>
<organism evidence="1 2">
    <name type="scientific">Actinomycetospora flava</name>
    <dbReference type="NCBI Taxonomy" id="3129232"/>
    <lineage>
        <taxon>Bacteria</taxon>
        <taxon>Bacillati</taxon>
        <taxon>Actinomycetota</taxon>
        <taxon>Actinomycetes</taxon>
        <taxon>Pseudonocardiales</taxon>
        <taxon>Pseudonocardiaceae</taxon>
        <taxon>Actinomycetospora</taxon>
    </lineage>
</organism>
<dbReference type="EMBL" id="JBBEGM010000001">
    <property type="protein sequence ID" value="MEJ2859900.1"/>
    <property type="molecule type" value="Genomic_DNA"/>
</dbReference>
<dbReference type="InterPro" id="IPR029033">
    <property type="entry name" value="His_PPase_superfam"/>
</dbReference>
<dbReference type="SMART" id="SM00855">
    <property type="entry name" value="PGAM"/>
    <property type="match status" value="1"/>
</dbReference>
<evidence type="ECO:0000313" key="2">
    <source>
        <dbReference type="Proteomes" id="UP001369736"/>
    </source>
</evidence>
<protein>
    <submittedName>
        <fullName evidence="1">Histidine phosphatase family protein</fullName>
    </submittedName>
</protein>
<proteinExistence type="predicted"/>
<gene>
    <name evidence="1" type="ORF">WCD58_01960</name>
</gene>
<name>A0ABU8LXP1_9PSEU</name>
<evidence type="ECO:0000313" key="1">
    <source>
        <dbReference type="EMBL" id="MEJ2859900.1"/>
    </source>
</evidence>
<reference evidence="1 2" key="1">
    <citation type="submission" date="2024-03" db="EMBL/GenBank/DDBJ databases">
        <title>Actinomycetospora sp. OC33-EN07, a novel actinomycete isolated from wild orchid (Aerides multiflora).</title>
        <authorList>
            <person name="Suriyachadkun C."/>
        </authorList>
    </citation>
    <scope>NUCLEOTIDE SEQUENCE [LARGE SCALE GENOMIC DNA]</scope>
    <source>
        <strain evidence="1 2">OC33-EN07</strain>
    </source>
</reference>
<dbReference type="Proteomes" id="UP001369736">
    <property type="component" value="Unassembled WGS sequence"/>
</dbReference>
<sequence length="249" mass="26791">MTRVLLIRHGETHGYFDDVGLTDLGEEQCRAKGKELAATLAPGTRVAMPHAPTARGTATAVLLREVLLAELGPDSGVEIGELVPDGRFDSLQFLYGGQARESSGVAKHRIGLEGEHPDWARAFDRFDTDFGAGSKAGGPIDRWMVSTDLHFEPPQVIAYRAWAGIKAQAPGTVALASSHSALLRGFASAALGRDVGEPRNLEHVDVELDGARAVVTYRGERADVEVPAELPPWLNPAYLDAGERAAHRW</sequence>
<dbReference type="InterPro" id="IPR013078">
    <property type="entry name" value="His_Pase_superF_clade-1"/>
</dbReference>